<dbReference type="Proteomes" id="UP000024837">
    <property type="component" value="Unassembled WGS sequence"/>
</dbReference>
<feature type="signal peptide" evidence="1">
    <location>
        <begin position="1"/>
        <end position="20"/>
    </location>
</feature>
<protein>
    <submittedName>
        <fullName evidence="2">Uncharacterized protein</fullName>
    </submittedName>
</protein>
<evidence type="ECO:0000313" key="2">
    <source>
        <dbReference type="EMBL" id="EWC48771.1"/>
    </source>
</evidence>
<organism evidence="2 3">
    <name type="scientific">Drechslerella stenobrocha 248</name>
    <dbReference type="NCBI Taxonomy" id="1043628"/>
    <lineage>
        <taxon>Eukaryota</taxon>
        <taxon>Fungi</taxon>
        <taxon>Dikarya</taxon>
        <taxon>Ascomycota</taxon>
        <taxon>Pezizomycotina</taxon>
        <taxon>Orbiliomycetes</taxon>
        <taxon>Orbiliales</taxon>
        <taxon>Orbiliaceae</taxon>
        <taxon>Drechslerella</taxon>
    </lineage>
</organism>
<keyword evidence="1" id="KW-0732">Signal</keyword>
<accession>W7HX56</accession>
<sequence>MLSFTGRLLALSLAVSSVSAIPVPNPQTADPSTLEACPQSTADGSIVCSADGSSFFVCNYGKKVPMGAVAAGTICKNGMVVGVDSPAVPNPPAVVPAPPNKAPMPTTVVANPQPIANGPGGYQPNPPAVPPASTGPVTSTILSTVYDVTSSTSTVYVTVSGVPPSSANSAAPTYAPAPTGGATSPVKITEQVVLAVAPSSNTCSGASFPDECNTAKEAVPFIAAGFEKFQINTIGEAAALLSIMAFESGDFKFNINHFPGRPGQGTKAMLMANFIVSYAQTFGSTDNIAPGLSSSNIDAQSDDIKNKVRAVVLSNERTFAAAAWFYSDMCSESVKAGLRKGPTIAAWTDYITQCVGTTVTEDRTVGYVKAVMALGGSTPA</sequence>
<feature type="chain" id="PRO_5004895602" evidence="1">
    <location>
        <begin position="21"/>
        <end position="380"/>
    </location>
</feature>
<dbReference type="AlphaFoldDB" id="W7HX56"/>
<reference evidence="2 3" key="1">
    <citation type="submission" date="2013-05" db="EMBL/GenBank/DDBJ databases">
        <title>Drechslerella stenobrocha genome reveals carnivorous origination and mechanical trapping mechanism of predatory fungi.</title>
        <authorList>
            <person name="Liu X."/>
            <person name="Zhang W."/>
            <person name="Liu K."/>
        </authorList>
    </citation>
    <scope>NUCLEOTIDE SEQUENCE [LARGE SCALE GENOMIC DNA]</scope>
    <source>
        <strain evidence="2 3">248</strain>
    </source>
</reference>
<keyword evidence="3" id="KW-1185">Reference proteome</keyword>
<name>W7HX56_9PEZI</name>
<dbReference type="EMBL" id="KI966371">
    <property type="protein sequence ID" value="EWC48771.1"/>
    <property type="molecule type" value="Genomic_DNA"/>
</dbReference>
<evidence type="ECO:0000313" key="3">
    <source>
        <dbReference type="Proteomes" id="UP000024837"/>
    </source>
</evidence>
<evidence type="ECO:0000256" key="1">
    <source>
        <dbReference type="SAM" id="SignalP"/>
    </source>
</evidence>
<dbReference type="OrthoDB" id="2349272at2759"/>
<proteinExistence type="predicted"/>
<gene>
    <name evidence="2" type="ORF">DRE_00076</name>
</gene>
<dbReference type="HOGENOM" id="CLU_727670_0_0_1"/>